<feature type="transmembrane region" description="Helical" evidence="1">
    <location>
        <begin position="60"/>
        <end position="79"/>
    </location>
</feature>
<proteinExistence type="predicted"/>
<keyword evidence="1" id="KW-1133">Transmembrane helix</keyword>
<dbReference type="AlphaFoldDB" id="A0A0G0WL41"/>
<reference evidence="2 3" key="1">
    <citation type="journal article" date="2015" name="Nature">
        <title>rRNA introns, odd ribosomes, and small enigmatic genomes across a large radiation of phyla.</title>
        <authorList>
            <person name="Brown C.T."/>
            <person name="Hug L.A."/>
            <person name="Thomas B.C."/>
            <person name="Sharon I."/>
            <person name="Castelle C.J."/>
            <person name="Singh A."/>
            <person name="Wilkins M.J."/>
            <person name="Williams K.H."/>
            <person name="Banfield J.F."/>
        </authorList>
    </citation>
    <scope>NUCLEOTIDE SEQUENCE [LARGE SCALE GENOMIC DNA]</scope>
</reference>
<feature type="transmembrane region" description="Helical" evidence="1">
    <location>
        <begin position="6"/>
        <end position="23"/>
    </location>
</feature>
<evidence type="ECO:0000256" key="1">
    <source>
        <dbReference type="SAM" id="Phobius"/>
    </source>
</evidence>
<feature type="transmembrane region" description="Helical" evidence="1">
    <location>
        <begin position="35"/>
        <end position="54"/>
    </location>
</feature>
<keyword evidence="1" id="KW-0472">Membrane</keyword>
<keyword evidence="1" id="KW-0812">Transmembrane</keyword>
<name>A0A0G0WL41_9BACT</name>
<comment type="caution">
    <text evidence="2">The sequence shown here is derived from an EMBL/GenBank/DDBJ whole genome shotgun (WGS) entry which is preliminary data.</text>
</comment>
<accession>A0A0G0WL41</accession>
<protein>
    <submittedName>
        <fullName evidence="2">Uncharacterized protein</fullName>
    </submittedName>
</protein>
<dbReference type="EMBL" id="LCBQ01000032">
    <property type="protein sequence ID" value="KKS12797.1"/>
    <property type="molecule type" value="Genomic_DNA"/>
</dbReference>
<organism evidence="2 3">
    <name type="scientific">Candidatus Yanofskybacteria bacterium GW2011_GWA1_41_6</name>
    <dbReference type="NCBI Taxonomy" id="1619020"/>
    <lineage>
        <taxon>Bacteria</taxon>
        <taxon>Candidatus Yanofskyibacteriota</taxon>
    </lineage>
</organism>
<evidence type="ECO:0000313" key="2">
    <source>
        <dbReference type="EMBL" id="KKS12797.1"/>
    </source>
</evidence>
<sequence>MSAETIGLVSGLLVAVSIVPYSIRTYQGKIQPNLTSWSLWSLLGLALLLTYKSSGAEASLWPAVFGFTNPTLITILLLLRRGEWTKPNRVEKACVVFGLTSLGMWLGVHSSNSHDSVRLDTARWRPPVCLVLLRSRLRIGHLRYHRTHICQLGAPALYVFWLIEYCTPTHSVSVETKRPVGGVGVTPHNRKPRASSGAGLFYLELESVKARPCCVLKPVRTGGLGVHAGVREKSHSRFGLSVR</sequence>
<dbReference type="Proteomes" id="UP000034380">
    <property type="component" value="Unassembled WGS sequence"/>
</dbReference>
<gene>
    <name evidence="2" type="ORF">UU70_C0032G0006</name>
</gene>
<evidence type="ECO:0000313" key="3">
    <source>
        <dbReference type="Proteomes" id="UP000034380"/>
    </source>
</evidence>